<dbReference type="SUPFAM" id="SSF88697">
    <property type="entry name" value="PUA domain-like"/>
    <property type="match status" value="1"/>
</dbReference>
<dbReference type="RefSeq" id="WP_425433882.1">
    <property type="nucleotide sequence ID" value="NZ_FOBH01000005.1"/>
</dbReference>
<evidence type="ECO:0000313" key="9">
    <source>
        <dbReference type="EMBL" id="SEL10913.1"/>
    </source>
</evidence>
<name>A0A1H7MI42_9PROT</name>
<evidence type="ECO:0000313" key="10">
    <source>
        <dbReference type="Proteomes" id="UP000198620"/>
    </source>
</evidence>
<dbReference type="NCBIfam" id="TIGR00431">
    <property type="entry name" value="TruB"/>
    <property type="match status" value="1"/>
</dbReference>
<keyword evidence="10" id="KW-1185">Reference proteome</keyword>
<dbReference type="CDD" id="cd02573">
    <property type="entry name" value="PseudoU_synth_EcTruB"/>
    <property type="match status" value="1"/>
</dbReference>
<evidence type="ECO:0000256" key="2">
    <source>
        <dbReference type="ARBA" id="ARBA00005642"/>
    </source>
</evidence>
<dbReference type="Gene3D" id="2.30.130.10">
    <property type="entry name" value="PUA domain"/>
    <property type="match status" value="1"/>
</dbReference>
<feature type="domain" description="tRNA pseudouridylate synthase B C-terminal" evidence="8">
    <location>
        <begin position="190"/>
        <end position="241"/>
    </location>
</feature>
<feature type="active site" description="Nucleophile" evidence="5">
    <location>
        <position position="52"/>
    </location>
</feature>
<sequence>MIPQVLSVGQLKREISGVLLLDKPPQISSNKALQTVKRMFAAAKAGHTGTLDPMATGLLPICFGEATKFSSILLGANKTYDATLKLGYLSTTGDAEGEISIAGNGESQGLRLTPPHVTAVLQSFTGPIMQRPPMYSALKHQGRPLYRYAREGVVIERQPRKVYIHDVRLAAMAHDEIRIVVNCGTGTYVRTLAEDIGRALGCGGAYLTALRRTILDDFDLAHAYTLEVLEAMPMAEREHCLLSADSLVYDLPAATLDAAATASLRQGRAVENYISEHSLTEGEKVRLYDKGKCFLGLGEITVRGEIAPKRLINFSVEHSAGN</sequence>
<dbReference type="GO" id="GO:0160148">
    <property type="term" value="F:tRNA pseudouridine(55) synthase activity"/>
    <property type="evidence" value="ECO:0007669"/>
    <property type="project" value="UniProtKB-EC"/>
</dbReference>
<dbReference type="InterPro" id="IPR032819">
    <property type="entry name" value="TruB_C"/>
</dbReference>
<dbReference type="EC" id="5.4.99.25" evidence="5"/>
<evidence type="ECO:0000256" key="1">
    <source>
        <dbReference type="ARBA" id="ARBA00000385"/>
    </source>
</evidence>
<dbReference type="PANTHER" id="PTHR13767">
    <property type="entry name" value="TRNA-PSEUDOURIDINE SYNTHASE"/>
    <property type="match status" value="1"/>
</dbReference>
<dbReference type="Proteomes" id="UP000198620">
    <property type="component" value="Unassembled WGS sequence"/>
</dbReference>
<dbReference type="GO" id="GO:0003723">
    <property type="term" value="F:RNA binding"/>
    <property type="evidence" value="ECO:0007669"/>
    <property type="project" value="InterPro"/>
</dbReference>
<organism evidence="9 10">
    <name type="scientific">Nitrosovibrio tenuis</name>
    <dbReference type="NCBI Taxonomy" id="1233"/>
    <lineage>
        <taxon>Bacteria</taxon>
        <taxon>Pseudomonadati</taxon>
        <taxon>Pseudomonadota</taxon>
        <taxon>Betaproteobacteria</taxon>
        <taxon>Nitrosomonadales</taxon>
        <taxon>Nitrosomonadaceae</taxon>
        <taxon>Nitrosovibrio</taxon>
    </lineage>
</organism>
<comment type="catalytic activity">
    <reaction evidence="1 5">
        <text>uridine(55) in tRNA = pseudouridine(55) in tRNA</text>
        <dbReference type="Rhea" id="RHEA:42532"/>
        <dbReference type="Rhea" id="RHEA-COMP:10101"/>
        <dbReference type="Rhea" id="RHEA-COMP:10102"/>
        <dbReference type="ChEBI" id="CHEBI:65314"/>
        <dbReference type="ChEBI" id="CHEBI:65315"/>
        <dbReference type="EC" id="5.4.99.25"/>
    </reaction>
</comment>
<dbReference type="Pfam" id="PF09157">
    <property type="entry name" value="TruB-C_2"/>
    <property type="match status" value="1"/>
</dbReference>
<dbReference type="InterPro" id="IPR020103">
    <property type="entry name" value="PsdUridine_synth_cat_dom_sf"/>
</dbReference>
<feature type="domain" description="Pseudouridine synthase II N-terminal" evidence="6">
    <location>
        <begin position="37"/>
        <end position="189"/>
    </location>
</feature>
<dbReference type="PANTHER" id="PTHR13767:SF2">
    <property type="entry name" value="PSEUDOURIDYLATE SYNTHASE TRUB1"/>
    <property type="match status" value="1"/>
</dbReference>
<protein>
    <recommendedName>
        <fullName evidence="5">tRNA pseudouridine synthase B</fullName>
        <ecNumber evidence="5">5.4.99.25</ecNumber>
    </recommendedName>
    <alternativeName>
        <fullName evidence="5">tRNA pseudouridine(55) synthase</fullName>
        <shortName evidence="5">Psi55 synthase</shortName>
    </alternativeName>
    <alternativeName>
        <fullName evidence="5">tRNA pseudouridylate synthase</fullName>
    </alternativeName>
    <alternativeName>
        <fullName evidence="5">tRNA-uridine isomerase</fullName>
    </alternativeName>
</protein>
<dbReference type="SUPFAM" id="SSF55120">
    <property type="entry name" value="Pseudouridine synthase"/>
    <property type="match status" value="1"/>
</dbReference>
<feature type="domain" description="tRNA pseudouridine synthase II TruB subfamily 1 C-terminal" evidence="7">
    <location>
        <begin position="252"/>
        <end position="312"/>
    </location>
</feature>
<keyword evidence="3 5" id="KW-0819">tRNA processing</keyword>
<accession>A0A1H7MI42</accession>
<evidence type="ECO:0000256" key="3">
    <source>
        <dbReference type="ARBA" id="ARBA00022694"/>
    </source>
</evidence>
<gene>
    <name evidence="5" type="primary">truB</name>
    <name evidence="9" type="ORF">SAMN05216387_10594</name>
</gene>
<evidence type="ECO:0000256" key="4">
    <source>
        <dbReference type="ARBA" id="ARBA00023235"/>
    </source>
</evidence>
<evidence type="ECO:0000259" key="8">
    <source>
        <dbReference type="Pfam" id="PF16198"/>
    </source>
</evidence>
<dbReference type="Gene3D" id="3.30.2350.10">
    <property type="entry name" value="Pseudouridine synthase"/>
    <property type="match status" value="1"/>
</dbReference>
<dbReference type="InterPro" id="IPR002501">
    <property type="entry name" value="PsdUridine_synth_N"/>
</dbReference>
<dbReference type="HAMAP" id="MF_01080">
    <property type="entry name" value="TruB_bact"/>
    <property type="match status" value="1"/>
</dbReference>
<dbReference type="GO" id="GO:0031119">
    <property type="term" value="P:tRNA pseudouridine synthesis"/>
    <property type="evidence" value="ECO:0007669"/>
    <property type="project" value="UniProtKB-UniRule"/>
</dbReference>
<dbReference type="InterPro" id="IPR015240">
    <property type="entry name" value="tRNA_sdUridine_synth_fam1_C"/>
</dbReference>
<dbReference type="InterPro" id="IPR036974">
    <property type="entry name" value="PUA_sf"/>
</dbReference>
<dbReference type="EMBL" id="FOBH01000005">
    <property type="protein sequence ID" value="SEL10913.1"/>
    <property type="molecule type" value="Genomic_DNA"/>
</dbReference>
<comment type="similarity">
    <text evidence="2 5">Belongs to the pseudouridine synthase TruB family. Type 1 subfamily.</text>
</comment>
<evidence type="ECO:0000259" key="7">
    <source>
        <dbReference type="Pfam" id="PF09157"/>
    </source>
</evidence>
<dbReference type="InterPro" id="IPR014780">
    <property type="entry name" value="tRNA_psdUridine_synth_TruB"/>
</dbReference>
<dbReference type="STRING" id="1233.SAMN05216387_10594"/>
<evidence type="ECO:0000256" key="5">
    <source>
        <dbReference type="HAMAP-Rule" id="MF_01080"/>
    </source>
</evidence>
<dbReference type="AlphaFoldDB" id="A0A1H7MI42"/>
<dbReference type="Pfam" id="PF16198">
    <property type="entry name" value="TruB_C_2"/>
    <property type="match status" value="1"/>
</dbReference>
<proteinExistence type="inferred from homology"/>
<dbReference type="GO" id="GO:1990481">
    <property type="term" value="P:mRNA pseudouridine synthesis"/>
    <property type="evidence" value="ECO:0007669"/>
    <property type="project" value="TreeGrafter"/>
</dbReference>
<reference evidence="9 10" key="1">
    <citation type="submission" date="2016-10" db="EMBL/GenBank/DDBJ databases">
        <authorList>
            <person name="de Groot N.N."/>
        </authorList>
    </citation>
    <scope>NUCLEOTIDE SEQUENCE [LARGE SCALE GENOMIC DNA]</scope>
    <source>
        <strain evidence="9 10">Nv1</strain>
    </source>
</reference>
<dbReference type="InterPro" id="IPR015947">
    <property type="entry name" value="PUA-like_sf"/>
</dbReference>
<keyword evidence="4 5" id="KW-0413">Isomerase</keyword>
<evidence type="ECO:0000259" key="6">
    <source>
        <dbReference type="Pfam" id="PF01509"/>
    </source>
</evidence>
<dbReference type="Pfam" id="PF01509">
    <property type="entry name" value="TruB_N"/>
    <property type="match status" value="1"/>
</dbReference>
<comment type="function">
    <text evidence="5">Responsible for synthesis of pseudouridine from uracil-55 in the psi GC loop of transfer RNAs.</text>
</comment>